<dbReference type="Proteomes" id="UP000236536">
    <property type="component" value="Plasmid pP66_i"/>
</dbReference>
<name>A0ABN5GVF1_9RHOB</name>
<evidence type="ECO:0000313" key="3">
    <source>
        <dbReference type="Proteomes" id="UP000236536"/>
    </source>
</evidence>
<geneLocation type="plasmid" evidence="2 3">
    <name>pP66_i</name>
</geneLocation>
<protein>
    <submittedName>
        <fullName evidence="2">Phage head-tail adaptor</fullName>
    </submittedName>
</protein>
<dbReference type="Proteomes" id="UP000236536">
    <property type="component" value="Chromosome"/>
</dbReference>
<proteinExistence type="predicted"/>
<dbReference type="NCBIfam" id="TIGR01563">
    <property type="entry name" value="gp16_SPP1"/>
    <property type="match status" value="1"/>
</dbReference>
<dbReference type="InterPro" id="IPR038666">
    <property type="entry name" value="SSP1_head-tail_sf"/>
</dbReference>
<keyword evidence="3" id="KW-1185">Reference proteome</keyword>
<reference evidence="2 3" key="2">
    <citation type="journal article" date="2017" name="Int. J. Syst. Evol. Microbiol.">
        <title>Adaptation of Surface-Associated Bacteria to the Open Ocean: A Genomically Distinct Subpopulation of Phaeobacter gallaeciensis Colonizes Pacific Mesozooplankton.</title>
        <authorList>
            <person name="Freese H.M."/>
            <person name="Methner A."/>
            <person name="Overmann J."/>
        </authorList>
    </citation>
    <scope>NUCLEOTIDE SEQUENCE [LARGE SCALE GENOMIC DNA]</scope>
    <source>
        <strain evidence="2 3">P66</strain>
        <plasmid evidence="2 3">pP66_i</plasmid>
    </source>
</reference>
<accession>A0ABN5GVF1</accession>
<dbReference type="EMBL" id="CP010705">
    <property type="protein sequence ID" value="AUQ93859.1"/>
    <property type="molecule type" value="Genomic_DNA"/>
</dbReference>
<organism evidence="2 3">
    <name type="scientific">Phaeobacter inhibens</name>
    <dbReference type="NCBI Taxonomy" id="221822"/>
    <lineage>
        <taxon>Bacteria</taxon>
        <taxon>Pseudomonadati</taxon>
        <taxon>Pseudomonadota</taxon>
        <taxon>Alphaproteobacteria</taxon>
        <taxon>Rhodobacterales</taxon>
        <taxon>Roseobacteraceae</taxon>
        <taxon>Phaeobacter</taxon>
    </lineage>
</organism>
<dbReference type="EMBL" id="CP010714">
    <property type="protein sequence ID" value="AUQ97398.1"/>
    <property type="molecule type" value="Genomic_DNA"/>
</dbReference>
<evidence type="ECO:0000313" key="2">
    <source>
        <dbReference type="EMBL" id="AUQ97398.1"/>
    </source>
</evidence>
<reference evidence="2 3" key="1">
    <citation type="journal article" date="2017" name="Genome Biol. Evol.">
        <title>Trajectories and Drivers of Genome Evolution in Surface-Associated Marine Phaeobacter.</title>
        <authorList>
            <person name="Freese H.M."/>
            <person name="Sikorski J."/>
            <person name="Bunk B."/>
            <person name="Scheuner C."/>
            <person name="Meier-Kolthoff J.P."/>
            <person name="Sproer C."/>
            <person name="Gram L."/>
            <person name="Overmann J."/>
        </authorList>
    </citation>
    <scope>NUCLEOTIDE SEQUENCE [LARGE SCALE GENOMIC DNA]</scope>
    <source>
        <strain evidence="2 3">P66</strain>
        <plasmid evidence="2 3">pP66_i</plasmid>
    </source>
</reference>
<dbReference type="InterPro" id="IPR008767">
    <property type="entry name" value="Phage_SPP1_head-tail_adaptor"/>
</dbReference>
<keyword evidence="2" id="KW-0614">Plasmid</keyword>
<dbReference type="Pfam" id="PF05521">
    <property type="entry name" value="Phage_HCP"/>
    <property type="match status" value="1"/>
</dbReference>
<evidence type="ECO:0000313" key="1">
    <source>
        <dbReference type="EMBL" id="AUQ93859.1"/>
    </source>
</evidence>
<gene>
    <name evidence="1" type="ORF">PhaeoP66_01055</name>
    <name evidence="2" type="ORF">PhaeoP66_04672</name>
</gene>
<dbReference type="RefSeq" id="WP_102873916.1">
    <property type="nucleotide sequence ID" value="NZ_CP010705.1"/>
</dbReference>
<dbReference type="Gene3D" id="2.40.10.270">
    <property type="entry name" value="Bacteriophage SPP1 head-tail adaptor protein"/>
    <property type="match status" value="1"/>
</dbReference>
<sequence>MAGRLDRRIEIVKPRLVPVGLGETKEDGFETVATRWAKYTPVSDAEKLRAAAVEQKTDARFVIRYSRALALLDEDHKIRFDGSIWSISGVKELGRRRWLEFTGHRTGRPEV</sequence>